<accession>A0A8S1EQB6</accession>
<feature type="domain" description="SET" evidence="8">
    <location>
        <begin position="90"/>
        <end position="212"/>
    </location>
</feature>
<dbReference type="GO" id="GO:0032259">
    <property type="term" value="P:methylation"/>
    <property type="evidence" value="ECO:0007669"/>
    <property type="project" value="UniProtKB-KW"/>
</dbReference>
<dbReference type="GO" id="GO:0005694">
    <property type="term" value="C:chromosome"/>
    <property type="evidence" value="ECO:0007669"/>
    <property type="project" value="UniProtKB-SubCell"/>
</dbReference>
<evidence type="ECO:0000259" key="8">
    <source>
        <dbReference type="PROSITE" id="PS50280"/>
    </source>
</evidence>
<evidence type="ECO:0000256" key="1">
    <source>
        <dbReference type="ARBA" id="ARBA00004286"/>
    </source>
</evidence>
<dbReference type="EMBL" id="CADEPM010000005">
    <property type="protein sequence ID" value="CAB3405851.1"/>
    <property type="molecule type" value="Genomic_DNA"/>
</dbReference>
<evidence type="ECO:0000259" key="9">
    <source>
        <dbReference type="PROSITE" id="PS50867"/>
    </source>
</evidence>
<reference evidence="11 12" key="1">
    <citation type="submission" date="2020-04" db="EMBL/GenBank/DDBJ databases">
        <authorList>
            <person name="Laetsch R D."/>
            <person name="Stevens L."/>
            <person name="Kumar S."/>
            <person name="Blaxter L. M."/>
        </authorList>
    </citation>
    <scope>NUCLEOTIDE SEQUENCE [LARGE SCALE GENOMIC DNA]</scope>
</reference>
<organism evidence="11 12">
    <name type="scientific">Caenorhabditis bovis</name>
    <dbReference type="NCBI Taxonomy" id="2654633"/>
    <lineage>
        <taxon>Eukaryota</taxon>
        <taxon>Metazoa</taxon>
        <taxon>Ecdysozoa</taxon>
        <taxon>Nematoda</taxon>
        <taxon>Chromadorea</taxon>
        <taxon>Rhabditida</taxon>
        <taxon>Rhabditina</taxon>
        <taxon>Rhabditomorpha</taxon>
        <taxon>Rhabditoidea</taxon>
        <taxon>Rhabditidae</taxon>
        <taxon>Peloderinae</taxon>
        <taxon>Caenorhabditis</taxon>
    </lineage>
</organism>
<dbReference type="Pfam" id="PF05033">
    <property type="entry name" value="Pre-SET"/>
    <property type="match status" value="1"/>
</dbReference>
<dbReference type="InterPro" id="IPR050973">
    <property type="entry name" value="H3K9_Histone-Lys_N-MTase"/>
</dbReference>
<dbReference type="InterPro" id="IPR003616">
    <property type="entry name" value="Post-SET_dom"/>
</dbReference>
<evidence type="ECO:0000256" key="7">
    <source>
        <dbReference type="ARBA" id="ARBA00022833"/>
    </source>
</evidence>
<keyword evidence="6" id="KW-0479">Metal-binding</keyword>
<evidence type="ECO:0000256" key="6">
    <source>
        <dbReference type="ARBA" id="ARBA00022723"/>
    </source>
</evidence>
<comment type="caution">
    <text evidence="11">The sequence shown here is derived from an EMBL/GenBank/DDBJ whole genome shotgun (WGS) entry which is preliminary data.</text>
</comment>
<dbReference type="Gene3D" id="2.170.270.10">
    <property type="entry name" value="SET domain"/>
    <property type="match status" value="1"/>
</dbReference>
<feature type="domain" description="Pre-SET" evidence="9">
    <location>
        <begin position="25"/>
        <end position="87"/>
    </location>
</feature>
<evidence type="ECO:0000259" key="10">
    <source>
        <dbReference type="PROSITE" id="PS50868"/>
    </source>
</evidence>
<dbReference type="OrthoDB" id="616263at2759"/>
<dbReference type="SMART" id="SM00317">
    <property type="entry name" value="SET"/>
    <property type="match status" value="1"/>
</dbReference>
<dbReference type="Proteomes" id="UP000494206">
    <property type="component" value="Unassembled WGS sequence"/>
</dbReference>
<protein>
    <recommendedName>
        <fullName evidence="13">SET domain-containing protein</fullName>
    </recommendedName>
</protein>
<feature type="domain" description="Post-SET" evidence="10">
    <location>
        <begin position="221"/>
        <end position="237"/>
    </location>
</feature>
<evidence type="ECO:0000256" key="5">
    <source>
        <dbReference type="ARBA" id="ARBA00022691"/>
    </source>
</evidence>
<dbReference type="InterPro" id="IPR007728">
    <property type="entry name" value="Pre-SET_dom"/>
</dbReference>
<gene>
    <name evidence="11" type="ORF">CBOVIS_LOCUS7997</name>
</gene>
<evidence type="ECO:0000256" key="3">
    <source>
        <dbReference type="ARBA" id="ARBA00022603"/>
    </source>
</evidence>
<evidence type="ECO:0000313" key="11">
    <source>
        <dbReference type="EMBL" id="CAB3405851.1"/>
    </source>
</evidence>
<dbReference type="InterPro" id="IPR046341">
    <property type="entry name" value="SET_dom_sf"/>
</dbReference>
<comment type="subcellular location">
    <subcellularLocation>
        <location evidence="1">Chromosome</location>
    </subcellularLocation>
</comment>
<dbReference type="SUPFAM" id="SSF82199">
    <property type="entry name" value="SET domain"/>
    <property type="match status" value="1"/>
</dbReference>
<dbReference type="Pfam" id="PF00856">
    <property type="entry name" value="SET"/>
    <property type="match status" value="1"/>
</dbReference>
<keyword evidence="5" id="KW-0949">S-adenosyl-L-methionine</keyword>
<dbReference type="InterPro" id="IPR001214">
    <property type="entry name" value="SET_dom"/>
</dbReference>
<evidence type="ECO:0000256" key="2">
    <source>
        <dbReference type="ARBA" id="ARBA00022454"/>
    </source>
</evidence>
<dbReference type="GO" id="GO:0005634">
    <property type="term" value="C:nucleus"/>
    <property type="evidence" value="ECO:0007669"/>
    <property type="project" value="InterPro"/>
</dbReference>
<dbReference type="GO" id="GO:0008270">
    <property type="term" value="F:zinc ion binding"/>
    <property type="evidence" value="ECO:0007669"/>
    <property type="project" value="InterPro"/>
</dbReference>
<keyword evidence="4" id="KW-0808">Transferase</keyword>
<dbReference type="PANTHER" id="PTHR46223:SF3">
    <property type="entry name" value="HISTONE-LYSINE N-METHYLTRANSFERASE SET-23"/>
    <property type="match status" value="1"/>
</dbReference>
<dbReference type="PROSITE" id="PS50867">
    <property type="entry name" value="PRE_SET"/>
    <property type="match status" value="1"/>
</dbReference>
<keyword evidence="12" id="KW-1185">Reference proteome</keyword>
<evidence type="ECO:0000256" key="4">
    <source>
        <dbReference type="ARBA" id="ARBA00022679"/>
    </source>
</evidence>
<dbReference type="AlphaFoldDB" id="A0A8S1EQB6"/>
<dbReference type="PANTHER" id="PTHR46223">
    <property type="entry name" value="HISTONE-LYSINE N-METHYLTRANSFERASE SUV39H"/>
    <property type="match status" value="1"/>
</dbReference>
<name>A0A8S1EQB6_9PELO</name>
<keyword evidence="7" id="KW-0862">Zinc</keyword>
<evidence type="ECO:0000313" key="12">
    <source>
        <dbReference type="Proteomes" id="UP000494206"/>
    </source>
</evidence>
<dbReference type="PROSITE" id="PS50280">
    <property type="entry name" value="SET"/>
    <property type="match status" value="1"/>
</dbReference>
<keyword evidence="3" id="KW-0489">Methyltransferase</keyword>
<evidence type="ECO:0008006" key="13">
    <source>
        <dbReference type="Google" id="ProtNLM"/>
    </source>
</evidence>
<dbReference type="PROSITE" id="PS50868">
    <property type="entry name" value="POST_SET"/>
    <property type="match status" value="1"/>
</dbReference>
<sequence length="244" mass="27888">MEYDSISTSVRGEGIRLEDWEDELEGCECEEGCSTESRCSCLMGDEDNYSRDGKLLPSSVNRPLLECHSQCACSLLPSCRNRLVQNGITKNLEVFRTSQKGFGVKTLESIEPMEFVCEYAGEIISENEVQRRYQENEYEDNYTLTIKEHCQDNIRKTFIDPRNRGNIGRFLNHSCSPNCDIVIVRIGRIIPTVGLFANRKIEVGEELTYDYGSSTLDDEKYRKICHCRSENCRGFLPMSATPIE</sequence>
<keyword evidence="2" id="KW-0158">Chromosome</keyword>
<proteinExistence type="predicted"/>
<dbReference type="GO" id="GO:0042054">
    <property type="term" value="F:histone methyltransferase activity"/>
    <property type="evidence" value="ECO:0007669"/>
    <property type="project" value="InterPro"/>
</dbReference>